<dbReference type="InterPro" id="IPR023753">
    <property type="entry name" value="FAD/NAD-binding_dom"/>
</dbReference>
<dbReference type="Pfam" id="PF14691">
    <property type="entry name" value="Fer4_20"/>
    <property type="match status" value="1"/>
</dbReference>
<gene>
    <name evidence="7" type="ORF">J2Z32_002703</name>
</gene>
<dbReference type="SUPFAM" id="SSF46548">
    <property type="entry name" value="alpha-helical ferredoxin"/>
    <property type="match status" value="1"/>
</dbReference>
<dbReference type="Proteomes" id="UP001519272">
    <property type="component" value="Unassembled WGS sequence"/>
</dbReference>
<dbReference type="Gene3D" id="1.10.1060.10">
    <property type="entry name" value="Alpha-helical ferredoxin"/>
    <property type="match status" value="1"/>
</dbReference>
<feature type="domain" description="Dihydroprymidine dehydrogenase" evidence="6">
    <location>
        <begin position="26"/>
        <end position="140"/>
    </location>
</feature>
<dbReference type="InterPro" id="IPR051394">
    <property type="entry name" value="Glutamate_Synthase"/>
</dbReference>
<evidence type="ECO:0000259" key="5">
    <source>
        <dbReference type="Pfam" id="PF07992"/>
    </source>
</evidence>
<dbReference type="SUPFAM" id="SSF51905">
    <property type="entry name" value="FAD/NAD(P)-binding domain"/>
    <property type="match status" value="1"/>
</dbReference>
<evidence type="ECO:0000259" key="6">
    <source>
        <dbReference type="Pfam" id="PF14691"/>
    </source>
</evidence>
<dbReference type="SUPFAM" id="SSF51971">
    <property type="entry name" value="Nucleotide-binding domain"/>
    <property type="match status" value="1"/>
</dbReference>
<reference evidence="7 8" key="1">
    <citation type="submission" date="2021-03" db="EMBL/GenBank/DDBJ databases">
        <title>Genomic Encyclopedia of Type Strains, Phase IV (KMG-IV): sequencing the most valuable type-strain genomes for metagenomic binning, comparative biology and taxonomic classification.</title>
        <authorList>
            <person name="Goeker M."/>
        </authorList>
    </citation>
    <scope>NUCLEOTIDE SEQUENCE [LARGE SCALE GENOMIC DNA]</scope>
    <source>
        <strain evidence="7 8">DSM 14349</strain>
    </source>
</reference>
<protein>
    <submittedName>
        <fullName evidence="7">Glutamate synthase (NADPH/NADH) small chain</fullName>
        <ecNumber evidence="7">1.4.1.13</ecNumber>
        <ecNumber evidence="7">1.4.1.14</ecNumber>
    </submittedName>
</protein>
<dbReference type="GO" id="GO:0016040">
    <property type="term" value="F:glutamate synthase (NADH) activity"/>
    <property type="evidence" value="ECO:0007669"/>
    <property type="project" value="UniProtKB-EC"/>
</dbReference>
<keyword evidence="3" id="KW-0314">Glutamate biosynthesis</keyword>
<comment type="pathway">
    <text evidence="4">Amino-acid biosynthesis.</text>
</comment>
<evidence type="ECO:0000313" key="8">
    <source>
        <dbReference type="Proteomes" id="UP001519272"/>
    </source>
</evidence>
<dbReference type="PRINTS" id="PR00419">
    <property type="entry name" value="ADXRDTASE"/>
</dbReference>
<proteinExistence type="predicted"/>
<keyword evidence="2 7" id="KW-0560">Oxidoreductase</keyword>
<dbReference type="GO" id="GO:0004355">
    <property type="term" value="F:glutamate synthase (NADPH) activity"/>
    <property type="evidence" value="ECO:0007669"/>
    <property type="project" value="UniProtKB-EC"/>
</dbReference>
<evidence type="ECO:0000256" key="3">
    <source>
        <dbReference type="ARBA" id="ARBA00023164"/>
    </source>
</evidence>
<evidence type="ECO:0000256" key="4">
    <source>
        <dbReference type="ARBA" id="ARBA00029440"/>
    </source>
</evidence>
<dbReference type="Pfam" id="PF07992">
    <property type="entry name" value="Pyr_redox_2"/>
    <property type="match status" value="1"/>
</dbReference>
<dbReference type="RefSeq" id="WP_210089658.1">
    <property type="nucleotide sequence ID" value="NZ_JAGGKG010000012.1"/>
</dbReference>
<evidence type="ECO:0000256" key="2">
    <source>
        <dbReference type="ARBA" id="ARBA00023002"/>
    </source>
</evidence>
<dbReference type="InterPro" id="IPR009051">
    <property type="entry name" value="Helical_ferredxn"/>
</dbReference>
<accession>A0ABS4FU33</accession>
<dbReference type="CDD" id="cd01653">
    <property type="entry name" value="GATase1"/>
    <property type="match status" value="1"/>
</dbReference>
<dbReference type="EMBL" id="JAGGKG010000012">
    <property type="protein sequence ID" value="MBP1906054.1"/>
    <property type="molecule type" value="Genomic_DNA"/>
</dbReference>
<dbReference type="PANTHER" id="PTHR43100">
    <property type="entry name" value="GLUTAMATE SYNTHASE [NADPH] SMALL CHAIN"/>
    <property type="match status" value="1"/>
</dbReference>
<dbReference type="InterPro" id="IPR028261">
    <property type="entry name" value="DPD_II"/>
</dbReference>
<evidence type="ECO:0000256" key="1">
    <source>
        <dbReference type="ARBA" id="ARBA00022605"/>
    </source>
</evidence>
<organism evidence="7 8">
    <name type="scientific">Paenibacillus turicensis</name>
    <dbReference type="NCBI Taxonomy" id="160487"/>
    <lineage>
        <taxon>Bacteria</taxon>
        <taxon>Bacillati</taxon>
        <taxon>Bacillota</taxon>
        <taxon>Bacilli</taxon>
        <taxon>Bacillales</taxon>
        <taxon>Paenibacillaceae</taxon>
        <taxon>Paenibacillus</taxon>
    </lineage>
</organism>
<comment type="caution">
    <text evidence="7">The sequence shown here is derived from an EMBL/GenBank/DDBJ whole genome shotgun (WGS) entry which is preliminary data.</text>
</comment>
<keyword evidence="1" id="KW-0028">Amino-acid biosynthesis</keyword>
<dbReference type="EC" id="1.4.1.14" evidence="7"/>
<name>A0ABS4FU33_9BACL</name>
<keyword evidence="8" id="KW-1185">Reference proteome</keyword>
<dbReference type="PANTHER" id="PTHR43100:SF1">
    <property type="entry name" value="GLUTAMATE SYNTHASE [NADPH] SMALL CHAIN"/>
    <property type="match status" value="1"/>
</dbReference>
<dbReference type="InterPro" id="IPR006005">
    <property type="entry name" value="Glut_synth_ssu1"/>
</dbReference>
<evidence type="ECO:0000313" key="7">
    <source>
        <dbReference type="EMBL" id="MBP1906054.1"/>
    </source>
</evidence>
<dbReference type="NCBIfam" id="TIGR01317">
    <property type="entry name" value="GOGAT_sm_gam"/>
    <property type="match status" value="1"/>
</dbReference>
<dbReference type="Gene3D" id="3.50.50.60">
    <property type="entry name" value="FAD/NAD(P)-binding domain"/>
    <property type="match status" value="2"/>
</dbReference>
<dbReference type="EC" id="1.4.1.13" evidence="7"/>
<feature type="domain" description="FAD/NAD(P)-binding" evidence="5">
    <location>
        <begin position="154"/>
        <end position="328"/>
    </location>
</feature>
<dbReference type="InterPro" id="IPR036188">
    <property type="entry name" value="FAD/NAD-bd_sf"/>
</dbReference>
<sequence>MGKATGFLEYQRQVPTEVGVVERITGWGEFSVPLQEEQLRTQGARCMDCGTPFCHVGRIISGMASGCPVHNLIPEWNDLVYRGNWKEALKRLHKTNNFPEFTGRVCPAPCEGACTVGMNGNPVTIKSIEKAIIDKGFAEGWITPKIPEARTGKKIAVVGSGPAGLACGDQLNQAGHEVTIYERADRVGGLLMYGIPNMKLDKATVQRRVDLLEAEGITFITGTEVGKDISTQQLSEQYDAVVLCGGATVARDLIVEGRELQGIHQAMEFLTGTTRSLLDSRLEDNNYVSAKGKNVVVIGGGDTGTDCVATAIRQGCLSVKQLEIMPELPATRQANNPWPEYPKVLKRDYGQQEATTLYGHDPRHYLTSTQQFIGNAKGQVKGVKVSQIEWQQGSRVPTEVAGSEQVLDADLVLLALGFTGPEETMFAELNIERYSSHQQHQGQGNKFNYTTSAPGVFVAGDMRRGQSLVVWAIHEGRQVAHEVDCYLMGNSQLRL</sequence>